<comment type="caution">
    <text evidence="1">The sequence shown here is derived from an EMBL/GenBank/DDBJ whole genome shotgun (WGS) entry which is preliminary data.</text>
</comment>
<dbReference type="Proteomes" id="UP001159405">
    <property type="component" value="Unassembled WGS sequence"/>
</dbReference>
<organism evidence="1 2">
    <name type="scientific">Porites lobata</name>
    <dbReference type="NCBI Taxonomy" id="104759"/>
    <lineage>
        <taxon>Eukaryota</taxon>
        <taxon>Metazoa</taxon>
        <taxon>Cnidaria</taxon>
        <taxon>Anthozoa</taxon>
        <taxon>Hexacorallia</taxon>
        <taxon>Scleractinia</taxon>
        <taxon>Fungiina</taxon>
        <taxon>Poritidae</taxon>
        <taxon>Porites</taxon>
    </lineage>
</organism>
<name>A0ABN8NCN1_9CNID</name>
<dbReference type="EMBL" id="CALNXK010000016">
    <property type="protein sequence ID" value="CAH3104170.1"/>
    <property type="molecule type" value="Genomic_DNA"/>
</dbReference>
<evidence type="ECO:0000313" key="2">
    <source>
        <dbReference type="Proteomes" id="UP001159405"/>
    </source>
</evidence>
<reference evidence="1 2" key="1">
    <citation type="submission" date="2022-05" db="EMBL/GenBank/DDBJ databases">
        <authorList>
            <consortium name="Genoscope - CEA"/>
            <person name="William W."/>
        </authorList>
    </citation>
    <scope>NUCLEOTIDE SEQUENCE [LARGE SCALE GENOMIC DNA]</scope>
</reference>
<gene>
    <name evidence="1" type="ORF">PLOB_00011176</name>
</gene>
<sequence>RCQTQKGNRDKLAWKGQWLLSCYVVNFSGQQEEEMSTYIMGCEAQKGRRDKLERTMLSCNMVKLFGQQEELMSAYKMGCGVEEEDNDGFYEQLQLQSPTSHSVT</sequence>
<protein>
    <submittedName>
        <fullName evidence="1">Uncharacterized protein</fullName>
    </submittedName>
</protein>
<proteinExistence type="predicted"/>
<accession>A0ABN8NCN1</accession>
<feature type="non-terminal residue" evidence="1">
    <location>
        <position position="1"/>
    </location>
</feature>
<keyword evidence="2" id="KW-1185">Reference proteome</keyword>
<evidence type="ECO:0000313" key="1">
    <source>
        <dbReference type="EMBL" id="CAH3104170.1"/>
    </source>
</evidence>